<dbReference type="Proteomes" id="UP001279734">
    <property type="component" value="Unassembled WGS sequence"/>
</dbReference>
<protein>
    <submittedName>
        <fullName evidence="2">Uncharacterized protein</fullName>
    </submittedName>
</protein>
<feature type="region of interest" description="Disordered" evidence="1">
    <location>
        <begin position="194"/>
        <end position="218"/>
    </location>
</feature>
<dbReference type="EMBL" id="BSYO01000032">
    <property type="protein sequence ID" value="GMH26943.1"/>
    <property type="molecule type" value="Genomic_DNA"/>
</dbReference>
<sequence>MQLSRWLRDDLEEALASCSFDAVVGLVTAVNEKDHSNTLIGCAQVVVDLEQPHEASGLAPDLVVNDQLSFTQEANELLNSIPSHADCPGHAPNLIVNNQPTSIGDPGSAPRQPSTIEDIHKEWHHVPYAEVLRSGIIAAGAGIPSAGAAPQQEISKVVPYPASDAAFPISGSLKAADETGGTIGLDVNVDSHALSSTPRLGSPSLDPQGGDPRSDNSISSLRRNILEFRKYLIGPATHRTEVFYDGHDTPYDFRLKPILKKPKKPKRNVLLPLILMDRVACFGFVGQNLLIEVTLQLAEVILP</sequence>
<accession>A0AAD3TBD6</accession>
<evidence type="ECO:0000313" key="2">
    <source>
        <dbReference type="EMBL" id="GMH26943.1"/>
    </source>
</evidence>
<keyword evidence="3" id="KW-1185">Reference proteome</keyword>
<organism evidence="2 3">
    <name type="scientific">Nepenthes gracilis</name>
    <name type="common">Slender pitcher plant</name>
    <dbReference type="NCBI Taxonomy" id="150966"/>
    <lineage>
        <taxon>Eukaryota</taxon>
        <taxon>Viridiplantae</taxon>
        <taxon>Streptophyta</taxon>
        <taxon>Embryophyta</taxon>
        <taxon>Tracheophyta</taxon>
        <taxon>Spermatophyta</taxon>
        <taxon>Magnoliopsida</taxon>
        <taxon>eudicotyledons</taxon>
        <taxon>Gunneridae</taxon>
        <taxon>Pentapetalae</taxon>
        <taxon>Caryophyllales</taxon>
        <taxon>Nepenthaceae</taxon>
        <taxon>Nepenthes</taxon>
    </lineage>
</organism>
<proteinExistence type="predicted"/>
<evidence type="ECO:0000256" key="1">
    <source>
        <dbReference type="SAM" id="MobiDB-lite"/>
    </source>
</evidence>
<dbReference type="AlphaFoldDB" id="A0AAD3TBD6"/>
<gene>
    <name evidence="2" type="ORF">Nepgr_028786</name>
</gene>
<reference evidence="2" key="1">
    <citation type="submission" date="2023-05" db="EMBL/GenBank/DDBJ databases">
        <title>Nepenthes gracilis genome sequencing.</title>
        <authorList>
            <person name="Fukushima K."/>
        </authorList>
    </citation>
    <scope>NUCLEOTIDE SEQUENCE</scope>
    <source>
        <strain evidence="2">SING2019-196</strain>
    </source>
</reference>
<name>A0AAD3TBD6_NEPGR</name>
<comment type="caution">
    <text evidence="2">The sequence shown here is derived from an EMBL/GenBank/DDBJ whole genome shotgun (WGS) entry which is preliminary data.</text>
</comment>
<evidence type="ECO:0000313" key="3">
    <source>
        <dbReference type="Proteomes" id="UP001279734"/>
    </source>
</evidence>